<protein>
    <submittedName>
        <fullName evidence="5">Uncharacterized protein</fullName>
    </submittedName>
</protein>
<evidence type="ECO:0000256" key="3">
    <source>
        <dbReference type="ARBA" id="ARBA00022917"/>
    </source>
</evidence>
<name>A0A6D2HX94_9BRAS</name>
<dbReference type="GO" id="GO:0003743">
    <property type="term" value="F:translation initiation factor activity"/>
    <property type="evidence" value="ECO:0007669"/>
    <property type="project" value="UniProtKB-KW"/>
</dbReference>
<dbReference type="GO" id="GO:0005852">
    <property type="term" value="C:eukaryotic translation initiation factor 3 complex"/>
    <property type="evidence" value="ECO:0007669"/>
    <property type="project" value="InterPro"/>
</dbReference>
<evidence type="ECO:0000256" key="4">
    <source>
        <dbReference type="SAM" id="MobiDB-lite"/>
    </source>
</evidence>
<evidence type="ECO:0000256" key="1">
    <source>
        <dbReference type="ARBA" id="ARBA00022490"/>
    </source>
</evidence>
<dbReference type="InterPro" id="IPR023194">
    <property type="entry name" value="eIF3-like_dom_sf"/>
</dbReference>
<comment type="caution">
    <text evidence="5">The sequence shown here is derived from an EMBL/GenBank/DDBJ whole genome shotgun (WGS) entry which is preliminary data.</text>
</comment>
<dbReference type="AlphaFoldDB" id="A0A6D2HX94"/>
<proteinExistence type="predicted"/>
<dbReference type="InterPro" id="IPR013906">
    <property type="entry name" value="eIF3j"/>
</dbReference>
<keyword evidence="2" id="KW-0396">Initiation factor</keyword>
<dbReference type="Pfam" id="PF08597">
    <property type="entry name" value="eIF3_subunit"/>
    <property type="match status" value="1"/>
</dbReference>
<evidence type="ECO:0000313" key="6">
    <source>
        <dbReference type="Proteomes" id="UP000467841"/>
    </source>
</evidence>
<feature type="region of interest" description="Disordered" evidence="4">
    <location>
        <begin position="39"/>
        <end position="58"/>
    </location>
</feature>
<dbReference type="EMBL" id="CACVBM020000643">
    <property type="protein sequence ID" value="CAA7021666.1"/>
    <property type="molecule type" value="Genomic_DNA"/>
</dbReference>
<dbReference type="Gene3D" id="1.10.246.60">
    <property type="entry name" value="Eukaryotic translation initiation factor 3 like domains"/>
    <property type="match status" value="1"/>
</dbReference>
<dbReference type="PANTHER" id="PTHR21681">
    <property type="entry name" value="EUKARYOTIC TRANSLATION INITIATION FACTOR 3 SUBUNIT J"/>
    <property type="match status" value="1"/>
</dbReference>
<evidence type="ECO:0000313" key="5">
    <source>
        <dbReference type="EMBL" id="CAA7021666.1"/>
    </source>
</evidence>
<reference evidence="5" key="1">
    <citation type="submission" date="2020-01" db="EMBL/GenBank/DDBJ databases">
        <authorList>
            <person name="Mishra B."/>
        </authorList>
    </citation>
    <scope>NUCLEOTIDE SEQUENCE [LARGE SCALE GENOMIC DNA]</scope>
</reference>
<keyword evidence="3" id="KW-0648">Protein biosynthesis</keyword>
<keyword evidence="1" id="KW-0963">Cytoplasm</keyword>
<gene>
    <name evidence="5" type="ORF">MERR_LOCUS8901</name>
</gene>
<organism evidence="5 6">
    <name type="scientific">Microthlaspi erraticum</name>
    <dbReference type="NCBI Taxonomy" id="1685480"/>
    <lineage>
        <taxon>Eukaryota</taxon>
        <taxon>Viridiplantae</taxon>
        <taxon>Streptophyta</taxon>
        <taxon>Embryophyta</taxon>
        <taxon>Tracheophyta</taxon>
        <taxon>Spermatophyta</taxon>
        <taxon>Magnoliopsida</taxon>
        <taxon>eudicotyledons</taxon>
        <taxon>Gunneridae</taxon>
        <taxon>Pentapetalae</taxon>
        <taxon>rosids</taxon>
        <taxon>malvids</taxon>
        <taxon>Brassicales</taxon>
        <taxon>Brassicaceae</taxon>
        <taxon>Coluteocarpeae</taxon>
        <taxon>Microthlaspi</taxon>
    </lineage>
</organism>
<dbReference type="PANTHER" id="PTHR21681:SF0">
    <property type="entry name" value="EUKARYOTIC TRANSLATION INITIATION FACTOR 3 SUBUNIT J"/>
    <property type="match status" value="1"/>
</dbReference>
<keyword evidence="6" id="KW-1185">Reference proteome</keyword>
<evidence type="ECO:0000256" key="2">
    <source>
        <dbReference type="ARBA" id="ARBA00022540"/>
    </source>
</evidence>
<accession>A0A6D2HX94</accession>
<feature type="compositionally biased region" description="Basic residues" evidence="4">
    <location>
        <begin position="43"/>
        <end position="53"/>
    </location>
</feature>
<dbReference type="Proteomes" id="UP000467841">
    <property type="component" value="Unassembled WGS sequence"/>
</dbReference>
<sequence length="77" mass="8420">MLLKAVMRLSVTNMKAVDVKDVASSITMIANEKLKAEKEAAAGKKKTGGRKKQLQLDKADDDLVAGPYDAMDDFNFM</sequence>